<dbReference type="InterPro" id="IPR036890">
    <property type="entry name" value="HATPase_C_sf"/>
</dbReference>
<evidence type="ECO:0000256" key="5">
    <source>
        <dbReference type="ARBA" id="ARBA00022679"/>
    </source>
</evidence>
<dbReference type="SUPFAM" id="SSF55874">
    <property type="entry name" value="ATPase domain of HSP90 chaperone/DNA topoisomerase II/histidine kinase"/>
    <property type="match status" value="1"/>
</dbReference>
<feature type="transmembrane region" description="Helical" evidence="10">
    <location>
        <begin position="160"/>
        <end position="185"/>
    </location>
</feature>
<dbReference type="PANTHER" id="PTHR45436">
    <property type="entry name" value="SENSOR HISTIDINE KINASE YKOH"/>
    <property type="match status" value="1"/>
</dbReference>
<dbReference type="Proteomes" id="UP001203945">
    <property type="component" value="Unassembled WGS sequence"/>
</dbReference>
<sequence length="429" mass="45762">MMRSIRGRMLVLAAIWITAALLAAFLAIGAVLDRFVSERYDAELRAVADTLIAGIEVDDGEVELDTAPTDPRFTLPLSGWYWQLRLDGETIAKSPSLFDAALSAPPRELRRGRGRGPQGEPLRVLAGRFTVPGVNDDLSFLVTAPAREVLGSLAQVRRPLAISLAVLGIGLAIAVVVQVGAGLGSTRRLGDDLRRVRAGEMPRLPRPGVSELDPLVTEINGALDQNADLLARSRQHLGNLAHSLKTPLAALANDLPSDHAGQALIARMDRLIAWHLKRARSAQAHVLGQSTPVGSVIDDILMVLRRPMEEKAIVPEVICPSSARFAGERQDLEEMIGNLAENAVKWGRSRLRISVRPGTEIVIEDDGPGMESTDAARAVVRGARLDEQGPPGTGLGLAIVSDLAALNGGALRLDRSDLGGLSAVLRLPG</sequence>
<comment type="subcellular location">
    <subcellularLocation>
        <location evidence="2">Membrane</location>
    </subcellularLocation>
</comment>
<evidence type="ECO:0000256" key="10">
    <source>
        <dbReference type="SAM" id="Phobius"/>
    </source>
</evidence>
<organism evidence="12 13">
    <name type="scientific">Paracoccus albicereus</name>
    <dbReference type="NCBI Taxonomy" id="2922394"/>
    <lineage>
        <taxon>Bacteria</taxon>
        <taxon>Pseudomonadati</taxon>
        <taxon>Pseudomonadota</taxon>
        <taxon>Alphaproteobacteria</taxon>
        <taxon>Rhodobacterales</taxon>
        <taxon>Paracoccaceae</taxon>
        <taxon>Paracoccus</taxon>
    </lineage>
</organism>
<name>A0ABT1MQX8_9RHOB</name>
<gene>
    <name evidence="12" type="ORF">MLD63_04765</name>
</gene>
<keyword evidence="7 12" id="KW-0418">Kinase</keyword>
<evidence type="ECO:0000256" key="1">
    <source>
        <dbReference type="ARBA" id="ARBA00000085"/>
    </source>
</evidence>
<dbReference type="PANTHER" id="PTHR45436:SF5">
    <property type="entry name" value="SENSOR HISTIDINE KINASE TRCS"/>
    <property type="match status" value="1"/>
</dbReference>
<dbReference type="EMBL" id="JAKZEU010000002">
    <property type="protein sequence ID" value="MCQ0969738.1"/>
    <property type="molecule type" value="Genomic_DNA"/>
</dbReference>
<evidence type="ECO:0000256" key="4">
    <source>
        <dbReference type="ARBA" id="ARBA00022553"/>
    </source>
</evidence>
<keyword evidence="6 10" id="KW-0812">Transmembrane</keyword>
<dbReference type="PROSITE" id="PS50109">
    <property type="entry name" value="HIS_KIN"/>
    <property type="match status" value="1"/>
</dbReference>
<evidence type="ECO:0000256" key="8">
    <source>
        <dbReference type="ARBA" id="ARBA00022989"/>
    </source>
</evidence>
<keyword evidence="4" id="KW-0597">Phosphoprotein</keyword>
<comment type="caution">
    <text evidence="12">The sequence shown here is derived from an EMBL/GenBank/DDBJ whole genome shotgun (WGS) entry which is preliminary data.</text>
</comment>
<keyword evidence="13" id="KW-1185">Reference proteome</keyword>
<dbReference type="PRINTS" id="PR00344">
    <property type="entry name" value="BCTRLSENSOR"/>
</dbReference>
<evidence type="ECO:0000256" key="6">
    <source>
        <dbReference type="ARBA" id="ARBA00022692"/>
    </source>
</evidence>
<evidence type="ECO:0000256" key="9">
    <source>
        <dbReference type="ARBA" id="ARBA00023136"/>
    </source>
</evidence>
<dbReference type="InterPro" id="IPR003594">
    <property type="entry name" value="HATPase_dom"/>
</dbReference>
<keyword evidence="8 10" id="KW-1133">Transmembrane helix</keyword>
<dbReference type="InterPro" id="IPR004358">
    <property type="entry name" value="Sig_transdc_His_kin-like_C"/>
</dbReference>
<dbReference type="Gene3D" id="3.30.565.10">
    <property type="entry name" value="Histidine kinase-like ATPase, C-terminal domain"/>
    <property type="match status" value="1"/>
</dbReference>
<evidence type="ECO:0000313" key="12">
    <source>
        <dbReference type="EMBL" id="MCQ0969738.1"/>
    </source>
</evidence>
<feature type="domain" description="Histidine kinase" evidence="11">
    <location>
        <begin position="239"/>
        <end position="429"/>
    </location>
</feature>
<keyword evidence="5" id="KW-0808">Transferase</keyword>
<dbReference type="InterPro" id="IPR005467">
    <property type="entry name" value="His_kinase_dom"/>
</dbReference>
<dbReference type="EC" id="2.7.13.3" evidence="3"/>
<dbReference type="GO" id="GO:0016301">
    <property type="term" value="F:kinase activity"/>
    <property type="evidence" value="ECO:0007669"/>
    <property type="project" value="UniProtKB-KW"/>
</dbReference>
<keyword evidence="9 10" id="KW-0472">Membrane</keyword>
<evidence type="ECO:0000259" key="11">
    <source>
        <dbReference type="PROSITE" id="PS50109"/>
    </source>
</evidence>
<evidence type="ECO:0000256" key="2">
    <source>
        <dbReference type="ARBA" id="ARBA00004370"/>
    </source>
</evidence>
<protein>
    <recommendedName>
        <fullName evidence="3">histidine kinase</fullName>
        <ecNumber evidence="3">2.7.13.3</ecNumber>
    </recommendedName>
</protein>
<dbReference type="InterPro" id="IPR050428">
    <property type="entry name" value="TCS_sensor_his_kinase"/>
</dbReference>
<evidence type="ECO:0000313" key="13">
    <source>
        <dbReference type="Proteomes" id="UP001203945"/>
    </source>
</evidence>
<dbReference type="SMART" id="SM00387">
    <property type="entry name" value="HATPase_c"/>
    <property type="match status" value="1"/>
</dbReference>
<evidence type="ECO:0000256" key="7">
    <source>
        <dbReference type="ARBA" id="ARBA00022777"/>
    </source>
</evidence>
<dbReference type="Pfam" id="PF02518">
    <property type="entry name" value="HATPase_c"/>
    <property type="match status" value="1"/>
</dbReference>
<accession>A0ABT1MQX8</accession>
<proteinExistence type="predicted"/>
<evidence type="ECO:0000256" key="3">
    <source>
        <dbReference type="ARBA" id="ARBA00012438"/>
    </source>
</evidence>
<comment type="catalytic activity">
    <reaction evidence="1">
        <text>ATP + protein L-histidine = ADP + protein N-phospho-L-histidine.</text>
        <dbReference type="EC" id="2.7.13.3"/>
    </reaction>
</comment>
<reference evidence="12 13" key="1">
    <citation type="submission" date="2022-03" db="EMBL/GenBank/DDBJ databases">
        <authorList>
            <person name="He Y."/>
        </authorList>
    </citation>
    <scope>NUCLEOTIDE SEQUENCE [LARGE SCALE GENOMIC DNA]</scope>
    <source>
        <strain evidence="12 13">TK19116</strain>
    </source>
</reference>